<gene>
    <name evidence="1" type="ORF">SAMN05444394_3306</name>
</gene>
<dbReference type="OrthoDB" id="1494671at2"/>
<dbReference type="AlphaFoldDB" id="A0A1N6GJU0"/>
<reference evidence="2" key="1">
    <citation type="submission" date="2016-11" db="EMBL/GenBank/DDBJ databases">
        <authorList>
            <person name="Varghese N."/>
            <person name="Submissions S."/>
        </authorList>
    </citation>
    <scope>NUCLEOTIDE SEQUENCE [LARGE SCALE GENOMIC DNA]</scope>
    <source>
        <strain evidence="2">DSM 15292</strain>
    </source>
</reference>
<evidence type="ECO:0000313" key="2">
    <source>
        <dbReference type="Proteomes" id="UP000185221"/>
    </source>
</evidence>
<dbReference type="Proteomes" id="UP000185221">
    <property type="component" value="Unassembled WGS sequence"/>
</dbReference>
<dbReference type="STRING" id="226505.SAMN05444394_3306"/>
<organism evidence="1 2">
    <name type="scientific">Algoriphagus halophilus</name>
    <dbReference type="NCBI Taxonomy" id="226505"/>
    <lineage>
        <taxon>Bacteria</taxon>
        <taxon>Pseudomonadati</taxon>
        <taxon>Bacteroidota</taxon>
        <taxon>Cytophagia</taxon>
        <taxon>Cytophagales</taxon>
        <taxon>Cyclobacteriaceae</taxon>
        <taxon>Algoriphagus</taxon>
    </lineage>
</organism>
<name>A0A1N6GJU0_9BACT</name>
<proteinExistence type="predicted"/>
<keyword evidence="2" id="KW-1185">Reference proteome</keyword>
<evidence type="ECO:0000313" key="1">
    <source>
        <dbReference type="EMBL" id="SIO07770.1"/>
    </source>
</evidence>
<dbReference type="EMBL" id="FSRC01000002">
    <property type="protein sequence ID" value="SIO07770.1"/>
    <property type="molecule type" value="Genomic_DNA"/>
</dbReference>
<protein>
    <submittedName>
        <fullName evidence="1">Uncharacterized protein</fullName>
    </submittedName>
</protein>
<dbReference type="RefSeq" id="WP_074226053.1">
    <property type="nucleotide sequence ID" value="NZ_FSRC01000002.1"/>
</dbReference>
<sequence>MSIIYSRLGEVALRHEYFKDGVARDLVLWPSEETSRIFQNGKIIFRQFQGGMILLYRAEEDETTPISPLTQPVSFYFFFQPKNPADFLQISDLDDGSNLYSSGKLPFFFNVPANASSDESSPENLSYDLLDGLRAKAFGIELTLEPFPPSVRIKVRKDLTQVVSPGKDENGLPLPDLFEIAPDDQGKIRFTFDLRGKAEGIYTFTLRDAGNTTDLWSKTYWVGNEPASPLGLIRLEYVNAPSNLYGSKEHYRLTIPSQKSRWTYLIVNGNQKVDLLSKTLEIEDVDADLPPPYSTYQFDQVGDSPSTDIKINNRETVVFRSQVEIPFFETPKLSLRLVENPGSKVLVADLPNPSRAAPTKKIGADLNTEIYVFI</sequence>
<accession>A0A1N6GJU0</accession>